<dbReference type="Proteomes" id="UP001152803">
    <property type="component" value="Unassembled WGS sequence"/>
</dbReference>
<comment type="caution">
    <text evidence="3">The sequence shown here is derived from an EMBL/GenBank/DDBJ whole genome shotgun (WGS) entry which is preliminary data.</text>
</comment>
<dbReference type="Pfam" id="PF00021">
    <property type="entry name" value="UPAR_LY6"/>
    <property type="match status" value="1"/>
</dbReference>
<reference evidence="3" key="1">
    <citation type="journal article" date="2023" name="Science">
        <title>Genome structures resolve the early diversification of teleost fishes.</title>
        <authorList>
            <person name="Parey E."/>
            <person name="Louis A."/>
            <person name="Montfort J."/>
            <person name="Bouchez O."/>
            <person name="Roques C."/>
            <person name="Iampietro C."/>
            <person name="Lluch J."/>
            <person name="Castinel A."/>
            <person name="Donnadieu C."/>
            <person name="Desvignes T."/>
            <person name="Floi Bucao C."/>
            <person name="Jouanno E."/>
            <person name="Wen M."/>
            <person name="Mejri S."/>
            <person name="Dirks R."/>
            <person name="Jansen H."/>
            <person name="Henkel C."/>
            <person name="Chen W.J."/>
            <person name="Zahm M."/>
            <person name="Cabau C."/>
            <person name="Klopp C."/>
            <person name="Thompson A.W."/>
            <person name="Robinson-Rechavi M."/>
            <person name="Braasch I."/>
            <person name="Lecointre G."/>
            <person name="Bobe J."/>
            <person name="Postlethwait J.H."/>
            <person name="Berthelot C."/>
            <person name="Roest Crollius H."/>
            <person name="Guiguen Y."/>
        </authorList>
    </citation>
    <scope>NUCLEOTIDE SEQUENCE</scope>
    <source>
        <strain evidence="3">Concon-B</strain>
    </source>
</reference>
<accession>A0A9Q1DDZ7</accession>
<dbReference type="OrthoDB" id="8846122at2759"/>
<dbReference type="EMBL" id="JAFJMO010000009">
    <property type="protein sequence ID" value="KAJ8268022.1"/>
    <property type="molecule type" value="Genomic_DNA"/>
</dbReference>
<dbReference type="SUPFAM" id="SSF57302">
    <property type="entry name" value="Snake toxin-like"/>
    <property type="match status" value="1"/>
</dbReference>
<dbReference type="InterPro" id="IPR016054">
    <property type="entry name" value="LY6_UPA_recep-like"/>
</dbReference>
<name>A0A9Q1DDZ7_CONCO</name>
<proteinExistence type="predicted"/>
<evidence type="ECO:0000313" key="3">
    <source>
        <dbReference type="EMBL" id="KAJ8268022.1"/>
    </source>
</evidence>
<feature type="chain" id="PRO_5040205117" description="UPAR/Ly6 domain-containing protein" evidence="1">
    <location>
        <begin position="20"/>
        <end position="89"/>
    </location>
</feature>
<sequence length="89" mass="9939">MKVLVFSLTLLLILTCGEALKCNRCVPYRSGGCTNRVERCGYGKTACVSASFTIPPYSSFRRCISKYDCRLLQGSPYINAYCCDTNRCN</sequence>
<evidence type="ECO:0000256" key="1">
    <source>
        <dbReference type="SAM" id="SignalP"/>
    </source>
</evidence>
<evidence type="ECO:0000259" key="2">
    <source>
        <dbReference type="Pfam" id="PF00021"/>
    </source>
</evidence>
<dbReference type="Gene3D" id="2.10.60.10">
    <property type="entry name" value="CD59"/>
    <property type="match status" value="1"/>
</dbReference>
<evidence type="ECO:0000313" key="4">
    <source>
        <dbReference type="Proteomes" id="UP001152803"/>
    </source>
</evidence>
<dbReference type="CDD" id="cd23611">
    <property type="entry name" value="TFP_LU_ECD_THFP5"/>
    <property type="match status" value="1"/>
</dbReference>
<keyword evidence="1" id="KW-0732">Signal</keyword>
<gene>
    <name evidence="3" type="ORF">COCON_G00131940</name>
</gene>
<dbReference type="AlphaFoldDB" id="A0A9Q1DDZ7"/>
<feature type="signal peptide" evidence="1">
    <location>
        <begin position="1"/>
        <end position="19"/>
    </location>
</feature>
<feature type="domain" description="UPAR/Ly6" evidence="2">
    <location>
        <begin position="19"/>
        <end position="89"/>
    </location>
</feature>
<keyword evidence="4" id="KW-1185">Reference proteome</keyword>
<organism evidence="3 4">
    <name type="scientific">Conger conger</name>
    <name type="common">Conger eel</name>
    <name type="synonym">Muraena conger</name>
    <dbReference type="NCBI Taxonomy" id="82655"/>
    <lineage>
        <taxon>Eukaryota</taxon>
        <taxon>Metazoa</taxon>
        <taxon>Chordata</taxon>
        <taxon>Craniata</taxon>
        <taxon>Vertebrata</taxon>
        <taxon>Euteleostomi</taxon>
        <taxon>Actinopterygii</taxon>
        <taxon>Neopterygii</taxon>
        <taxon>Teleostei</taxon>
        <taxon>Anguilliformes</taxon>
        <taxon>Congridae</taxon>
        <taxon>Conger</taxon>
    </lineage>
</organism>
<protein>
    <recommendedName>
        <fullName evidence="2">UPAR/Ly6 domain-containing protein</fullName>
    </recommendedName>
</protein>
<dbReference type="InterPro" id="IPR045860">
    <property type="entry name" value="Snake_toxin-like_sf"/>
</dbReference>